<dbReference type="OrthoDB" id="272549at2759"/>
<sequence length="367" mass="39248">MSSWASLYTECCNAAGVVPREEIAALADPNTITLNGNCSERFARRVDDTEFAALCTAIGRSMSVVALDVSYNHISSKGAAVLADLLRTNATLQTIQLAHNNIDAEGARALADSLMLNMTVLSLTLSGNPVDDEGGIALGTMLRGNNTLNELHVASCSLGTKAILSIVQAAQTHPSLSSLYLDKPLIKGPHDVQSVMQHLAATLKETRALVDLSLNFFELADDSLAYILPALVHNTSLLRLSLRGNKLSPGAGELIATFLARRPELIALDLTANRLGDVGATALAGSLRTHPSIRQLLLASNAIGEVGLIDIADALVECTSISEMTLWGNRFSEDATSAFYQYRDQLEALHLDFEFYVVDGVVMLAQK</sequence>
<dbReference type="Gene3D" id="3.80.10.10">
    <property type="entry name" value="Ribonuclease Inhibitor"/>
    <property type="match status" value="2"/>
</dbReference>
<dbReference type="PANTHER" id="PTHR24111:SF0">
    <property type="entry name" value="LEUCINE-RICH REPEAT-CONTAINING PROTEIN"/>
    <property type="match status" value="1"/>
</dbReference>
<reference evidence="3" key="1">
    <citation type="submission" date="2015-09" db="EMBL/GenBank/DDBJ databases">
        <authorList>
            <consortium name="Pathogen Informatics"/>
        </authorList>
    </citation>
    <scope>NUCLEOTIDE SEQUENCE [LARGE SCALE GENOMIC DNA]</scope>
    <source>
        <strain evidence="3">Lake Konstanz</strain>
    </source>
</reference>
<keyword evidence="3" id="KW-1185">Reference proteome</keyword>
<accession>A0A0S4JGH2</accession>
<evidence type="ECO:0000313" key="2">
    <source>
        <dbReference type="EMBL" id="CUG89106.1"/>
    </source>
</evidence>
<evidence type="ECO:0000313" key="3">
    <source>
        <dbReference type="Proteomes" id="UP000051952"/>
    </source>
</evidence>
<dbReference type="VEuPathDB" id="TriTrypDB:BSAL_19315"/>
<gene>
    <name evidence="2" type="ORF">BSAL_19315</name>
</gene>
<dbReference type="EMBL" id="CYKH01001705">
    <property type="protein sequence ID" value="CUG89106.1"/>
    <property type="molecule type" value="Genomic_DNA"/>
</dbReference>
<dbReference type="SUPFAM" id="SSF52047">
    <property type="entry name" value="RNI-like"/>
    <property type="match status" value="1"/>
</dbReference>
<dbReference type="Pfam" id="PF13516">
    <property type="entry name" value="LRR_6"/>
    <property type="match status" value="5"/>
</dbReference>
<dbReference type="InterPro" id="IPR032675">
    <property type="entry name" value="LRR_dom_sf"/>
</dbReference>
<dbReference type="OMA" id="IKNCGMK"/>
<dbReference type="Proteomes" id="UP000051952">
    <property type="component" value="Unassembled WGS sequence"/>
</dbReference>
<dbReference type="InterPro" id="IPR001611">
    <property type="entry name" value="Leu-rich_rpt"/>
</dbReference>
<dbReference type="SMART" id="SM00368">
    <property type="entry name" value="LRR_RI"/>
    <property type="match status" value="7"/>
</dbReference>
<keyword evidence="1" id="KW-0677">Repeat</keyword>
<organism evidence="2 3">
    <name type="scientific">Bodo saltans</name>
    <name type="common">Flagellated protozoan</name>
    <dbReference type="NCBI Taxonomy" id="75058"/>
    <lineage>
        <taxon>Eukaryota</taxon>
        <taxon>Discoba</taxon>
        <taxon>Euglenozoa</taxon>
        <taxon>Kinetoplastea</taxon>
        <taxon>Metakinetoplastina</taxon>
        <taxon>Eubodonida</taxon>
        <taxon>Bodonidae</taxon>
        <taxon>Bodo</taxon>
    </lineage>
</organism>
<dbReference type="AlphaFoldDB" id="A0A0S4JGH2"/>
<dbReference type="PANTHER" id="PTHR24111">
    <property type="entry name" value="LEUCINE-RICH REPEAT-CONTAINING PROTEIN 34"/>
    <property type="match status" value="1"/>
</dbReference>
<protein>
    <submittedName>
        <fullName evidence="2">Leucine-rich repeat protein, putative</fullName>
    </submittedName>
</protein>
<proteinExistence type="predicted"/>
<dbReference type="InterPro" id="IPR052201">
    <property type="entry name" value="LRR-containing_regulator"/>
</dbReference>
<evidence type="ECO:0000256" key="1">
    <source>
        <dbReference type="ARBA" id="ARBA00022737"/>
    </source>
</evidence>
<name>A0A0S4JGH2_BODSA</name>